<sequence>MSHISSFKDGDGDFLLVISGSTRHAPYLSGWQEFKDHIRKVVKEQPGWVDVVSSQSQRRGEMQGWARLRDREDADAAYKIYARSKGMLVHVWETCRSSEGFRMMKCNCSLLFSDVPEGSHSVGRCGIDLGRVSQHTGGGKAAYPTSAPQYVPAQPIYAYGYPVGQSYSTPAMYPGYAPQAQMPVYSANSHGMPVNIRHGAVLTEARGIFIHNLSYKCGPTDLYQLLLTVGHPVDYRLLKDARSGTFKGSATASFGTQEQAQYAAHYLNGVEHMGMKLNVRMDKEITTVGQAGPPLIVGSDMYRVRPIRSVVERC</sequence>
<dbReference type="CDD" id="cd00590">
    <property type="entry name" value="RRM_SF"/>
    <property type="match status" value="1"/>
</dbReference>
<reference evidence="3" key="1">
    <citation type="journal article" date="2020" name="Stud. Mycol.">
        <title>101 Dothideomycetes genomes: a test case for predicting lifestyles and emergence of pathogens.</title>
        <authorList>
            <person name="Haridas S."/>
            <person name="Albert R."/>
            <person name="Binder M."/>
            <person name="Bloem J."/>
            <person name="Labutti K."/>
            <person name="Salamov A."/>
            <person name="Andreopoulos B."/>
            <person name="Baker S."/>
            <person name="Barry K."/>
            <person name="Bills G."/>
            <person name="Bluhm B."/>
            <person name="Cannon C."/>
            <person name="Castanera R."/>
            <person name="Culley D."/>
            <person name="Daum C."/>
            <person name="Ezra D."/>
            <person name="Gonzalez J."/>
            <person name="Henrissat B."/>
            <person name="Kuo A."/>
            <person name="Liang C."/>
            <person name="Lipzen A."/>
            <person name="Lutzoni F."/>
            <person name="Magnuson J."/>
            <person name="Mondo S."/>
            <person name="Nolan M."/>
            <person name="Ohm R."/>
            <person name="Pangilinan J."/>
            <person name="Park H.-J."/>
            <person name="Ramirez L."/>
            <person name="Alfaro M."/>
            <person name="Sun H."/>
            <person name="Tritt A."/>
            <person name="Yoshinaga Y."/>
            <person name="Zwiers L.-H."/>
            <person name="Turgeon B."/>
            <person name="Goodwin S."/>
            <person name="Spatafora J."/>
            <person name="Crous P."/>
            <person name="Grigoriev I."/>
        </authorList>
    </citation>
    <scope>NUCLEOTIDE SEQUENCE</scope>
    <source>
        <strain evidence="3">CBS 110217</strain>
    </source>
</reference>
<dbReference type="EMBL" id="ML978182">
    <property type="protein sequence ID" value="KAF2031264.1"/>
    <property type="molecule type" value="Genomic_DNA"/>
</dbReference>
<evidence type="ECO:0000256" key="1">
    <source>
        <dbReference type="PROSITE-ProRule" id="PRU00176"/>
    </source>
</evidence>
<dbReference type="Proteomes" id="UP000799777">
    <property type="component" value="Unassembled WGS sequence"/>
</dbReference>
<dbReference type="GO" id="GO:0003723">
    <property type="term" value="F:RNA binding"/>
    <property type="evidence" value="ECO:0007669"/>
    <property type="project" value="UniProtKB-UniRule"/>
</dbReference>
<evidence type="ECO:0000259" key="2">
    <source>
        <dbReference type="PROSITE" id="PS50102"/>
    </source>
</evidence>
<dbReference type="PROSITE" id="PS50102">
    <property type="entry name" value="RRM"/>
    <property type="match status" value="1"/>
</dbReference>
<dbReference type="AlphaFoldDB" id="A0A9P4HBM7"/>
<dbReference type="InterPro" id="IPR000504">
    <property type="entry name" value="RRM_dom"/>
</dbReference>
<dbReference type="SUPFAM" id="SSF54928">
    <property type="entry name" value="RNA-binding domain, RBD"/>
    <property type="match status" value="1"/>
</dbReference>
<evidence type="ECO:0000313" key="3">
    <source>
        <dbReference type="EMBL" id="KAF2031264.1"/>
    </source>
</evidence>
<name>A0A9P4HBM7_9PLEO</name>
<feature type="domain" description="RRM" evidence="2">
    <location>
        <begin position="206"/>
        <end position="284"/>
    </location>
</feature>
<dbReference type="InterPro" id="IPR035979">
    <property type="entry name" value="RBD_domain_sf"/>
</dbReference>
<dbReference type="Gene3D" id="3.30.70.330">
    <property type="match status" value="1"/>
</dbReference>
<accession>A0A9P4HBM7</accession>
<dbReference type="InterPro" id="IPR012677">
    <property type="entry name" value="Nucleotide-bd_a/b_plait_sf"/>
</dbReference>
<protein>
    <recommendedName>
        <fullName evidence="2">RRM domain-containing protein</fullName>
    </recommendedName>
</protein>
<dbReference type="Pfam" id="PF00076">
    <property type="entry name" value="RRM_1"/>
    <property type="match status" value="1"/>
</dbReference>
<dbReference type="OrthoDB" id="1049195at2759"/>
<organism evidence="3 4">
    <name type="scientific">Setomelanomma holmii</name>
    <dbReference type="NCBI Taxonomy" id="210430"/>
    <lineage>
        <taxon>Eukaryota</taxon>
        <taxon>Fungi</taxon>
        <taxon>Dikarya</taxon>
        <taxon>Ascomycota</taxon>
        <taxon>Pezizomycotina</taxon>
        <taxon>Dothideomycetes</taxon>
        <taxon>Pleosporomycetidae</taxon>
        <taxon>Pleosporales</taxon>
        <taxon>Pleosporineae</taxon>
        <taxon>Phaeosphaeriaceae</taxon>
        <taxon>Setomelanomma</taxon>
    </lineage>
</organism>
<keyword evidence="1" id="KW-0694">RNA-binding</keyword>
<evidence type="ECO:0000313" key="4">
    <source>
        <dbReference type="Proteomes" id="UP000799777"/>
    </source>
</evidence>
<proteinExistence type="predicted"/>
<keyword evidence="4" id="KW-1185">Reference proteome</keyword>
<comment type="caution">
    <text evidence="3">The sequence shown here is derived from an EMBL/GenBank/DDBJ whole genome shotgun (WGS) entry which is preliminary data.</text>
</comment>
<dbReference type="SMART" id="SM00360">
    <property type="entry name" value="RRM"/>
    <property type="match status" value="1"/>
</dbReference>
<gene>
    <name evidence="3" type="ORF">EK21DRAFT_63565</name>
</gene>